<dbReference type="InterPro" id="IPR002401">
    <property type="entry name" value="Cyt_P450_E_grp-I"/>
</dbReference>
<reference evidence="8 9" key="1">
    <citation type="submission" date="2017-06" db="EMBL/GenBank/DDBJ databases">
        <title>Ant-infecting Ophiocordyceps genomes reveal a high diversity of potential behavioral manipulation genes and a possible major role for enterotoxins.</title>
        <authorList>
            <person name="De Bekker C."/>
            <person name="Evans H.C."/>
            <person name="Brachmann A."/>
            <person name="Hughes D.P."/>
        </authorList>
    </citation>
    <scope>NUCLEOTIDE SEQUENCE [LARGE SCALE GENOMIC DNA]</scope>
    <source>
        <strain evidence="8 9">Map16</strain>
    </source>
</reference>
<dbReference type="PROSITE" id="PS00086">
    <property type="entry name" value="CYTOCHROME_P450"/>
    <property type="match status" value="1"/>
</dbReference>
<evidence type="ECO:0000256" key="4">
    <source>
        <dbReference type="ARBA" id="ARBA00023004"/>
    </source>
</evidence>
<keyword evidence="4 5" id="KW-0408">Iron</keyword>
<dbReference type="GO" id="GO:0020037">
    <property type="term" value="F:heme binding"/>
    <property type="evidence" value="ECO:0007669"/>
    <property type="project" value="InterPro"/>
</dbReference>
<dbReference type="SUPFAM" id="SSF48264">
    <property type="entry name" value="Cytochrome P450"/>
    <property type="match status" value="1"/>
</dbReference>
<dbReference type="GO" id="GO:0005506">
    <property type="term" value="F:iron ion binding"/>
    <property type="evidence" value="ECO:0007669"/>
    <property type="project" value="InterPro"/>
</dbReference>
<dbReference type="InterPro" id="IPR017972">
    <property type="entry name" value="Cyt_P450_CS"/>
</dbReference>
<evidence type="ECO:0000256" key="5">
    <source>
        <dbReference type="PIRSR" id="PIRSR602401-1"/>
    </source>
</evidence>
<dbReference type="Pfam" id="PF00067">
    <property type="entry name" value="p450"/>
    <property type="match status" value="1"/>
</dbReference>
<dbReference type="PANTHER" id="PTHR46300:SF5">
    <property type="entry name" value="CYTOCHROME P450"/>
    <property type="match status" value="1"/>
</dbReference>
<comment type="similarity">
    <text evidence="1 6">Belongs to the cytochrome P450 family.</text>
</comment>
<evidence type="ECO:0000256" key="2">
    <source>
        <dbReference type="ARBA" id="ARBA00022723"/>
    </source>
</evidence>
<evidence type="ECO:0000256" key="1">
    <source>
        <dbReference type="ARBA" id="ARBA00010617"/>
    </source>
</evidence>
<dbReference type="CDD" id="cd11065">
    <property type="entry name" value="CYP64-like"/>
    <property type="match status" value="1"/>
</dbReference>
<proteinExistence type="inferred from homology"/>
<feature type="binding site" description="axial binding residue" evidence="5">
    <location>
        <position position="441"/>
    </location>
    <ligand>
        <name>heme</name>
        <dbReference type="ChEBI" id="CHEBI:30413"/>
    </ligand>
    <ligandPart>
        <name>Fe</name>
        <dbReference type="ChEBI" id="CHEBI:18248"/>
    </ligandPart>
</feature>
<dbReference type="InterPro" id="IPR001128">
    <property type="entry name" value="Cyt_P450"/>
</dbReference>
<protein>
    <recommendedName>
        <fullName evidence="10">Cytochrome P450</fullName>
    </recommendedName>
</protein>
<dbReference type="OrthoDB" id="1103324at2759"/>
<keyword evidence="2 5" id="KW-0479">Metal-binding</keyword>
<dbReference type="STRING" id="2004952.A0A2C5YM44"/>
<dbReference type="PRINTS" id="PR00463">
    <property type="entry name" value="EP450I"/>
</dbReference>
<keyword evidence="3 6" id="KW-0560">Oxidoreductase</keyword>
<dbReference type="PANTHER" id="PTHR46300">
    <property type="entry name" value="P450, PUTATIVE (EUROFUNG)-RELATED-RELATED"/>
    <property type="match status" value="1"/>
</dbReference>
<dbReference type="Gene3D" id="1.10.630.10">
    <property type="entry name" value="Cytochrome P450"/>
    <property type="match status" value="1"/>
</dbReference>
<dbReference type="GO" id="GO:0016705">
    <property type="term" value="F:oxidoreductase activity, acting on paired donors, with incorporation or reduction of molecular oxygen"/>
    <property type="evidence" value="ECO:0007669"/>
    <property type="project" value="InterPro"/>
</dbReference>
<dbReference type="AlphaFoldDB" id="A0A2C5YM44"/>
<keyword evidence="5 6" id="KW-0349">Heme</keyword>
<evidence type="ECO:0000313" key="8">
    <source>
        <dbReference type="EMBL" id="PHH79158.1"/>
    </source>
</evidence>
<accession>A0A2C5YM44</accession>
<keyword evidence="9" id="KW-1185">Reference proteome</keyword>
<dbReference type="EMBL" id="NJES01000055">
    <property type="protein sequence ID" value="PHH79158.1"/>
    <property type="molecule type" value="Genomic_DNA"/>
</dbReference>
<feature type="region of interest" description="Disordered" evidence="7">
    <location>
        <begin position="511"/>
        <end position="533"/>
    </location>
</feature>
<evidence type="ECO:0000313" key="9">
    <source>
        <dbReference type="Proteomes" id="UP000226431"/>
    </source>
</evidence>
<evidence type="ECO:0000256" key="6">
    <source>
        <dbReference type="RuleBase" id="RU000461"/>
    </source>
</evidence>
<evidence type="ECO:0000256" key="7">
    <source>
        <dbReference type="SAM" id="MobiDB-lite"/>
    </source>
</evidence>
<organism evidence="8 9">
    <name type="scientific">Ophiocordyceps camponoti-rufipedis</name>
    <dbReference type="NCBI Taxonomy" id="2004952"/>
    <lineage>
        <taxon>Eukaryota</taxon>
        <taxon>Fungi</taxon>
        <taxon>Dikarya</taxon>
        <taxon>Ascomycota</taxon>
        <taxon>Pezizomycotina</taxon>
        <taxon>Sordariomycetes</taxon>
        <taxon>Hypocreomycetidae</taxon>
        <taxon>Hypocreales</taxon>
        <taxon>Ophiocordycipitaceae</taxon>
        <taxon>Ophiocordyceps</taxon>
    </lineage>
</organism>
<sequence>MALPILLTWAVVLTAALSMLARFILRLGQKTLPLPPGPPGEPILGHLRIIPAYGPQHAYMRWSGTYGSDILSLRVLGKPIIVLNSARAAIDLLVKRGDNYSDRPRLLLYEIMGWDRTMSFMRHGARLRKHRRSVHASFQKSSIVRYQGFQEREAALVVRALLDRPAKWDALLKQFASALIFRLGFGIDVKDEDDPMIHIASDSLHSITHGGAPGGTPVDFFPLLRLMPRFLQDKSLKLAADWKWAVLKLHDEPFEAYIKSQKKTWSLMRDMLEQRQRELDEGEEPQMTIKDIKGATSNIYIAAQDTVWSALIVLVLGLMLHPEVQIKARRIMDEVVGRDRLPNFEDRPRLAYIDYIVQETLRWLPVTPLGIPHASLTDDEYRGYRIPAGSLVYANAWAMTHDESVYTRPDDFNPDRYAPLEQGGLGEPHPVGQFGFGRRLCIGKHLAEANLWMLAALLLSTTTVGKPLDDEGNEVEQRVKMTNGLVSRPERFDCRFLPRDDKAMAVLRQTMPASGECRDQGPSSADKRSSLKD</sequence>
<dbReference type="InterPro" id="IPR036396">
    <property type="entry name" value="Cyt_P450_sf"/>
</dbReference>
<name>A0A2C5YM44_9HYPO</name>
<dbReference type="InterPro" id="IPR050364">
    <property type="entry name" value="Cytochrome_P450_fung"/>
</dbReference>
<evidence type="ECO:0000256" key="3">
    <source>
        <dbReference type="ARBA" id="ARBA00023002"/>
    </source>
</evidence>
<keyword evidence="6" id="KW-0503">Monooxygenase</keyword>
<comment type="cofactor">
    <cofactor evidence="5">
        <name>heme</name>
        <dbReference type="ChEBI" id="CHEBI:30413"/>
    </cofactor>
</comment>
<evidence type="ECO:0008006" key="10">
    <source>
        <dbReference type="Google" id="ProtNLM"/>
    </source>
</evidence>
<dbReference type="GO" id="GO:0004497">
    <property type="term" value="F:monooxygenase activity"/>
    <property type="evidence" value="ECO:0007669"/>
    <property type="project" value="UniProtKB-KW"/>
</dbReference>
<comment type="caution">
    <text evidence="8">The sequence shown here is derived from an EMBL/GenBank/DDBJ whole genome shotgun (WGS) entry which is preliminary data.</text>
</comment>
<gene>
    <name evidence="8" type="ORF">CDD80_5525</name>
</gene>
<dbReference type="Proteomes" id="UP000226431">
    <property type="component" value="Unassembled WGS sequence"/>
</dbReference>